<proteinExistence type="inferred from homology"/>
<evidence type="ECO:0000259" key="2">
    <source>
        <dbReference type="Pfam" id="PF01205"/>
    </source>
</evidence>
<dbReference type="EMBL" id="CP044222">
    <property type="protein sequence ID" value="QEW08037.1"/>
    <property type="molecule type" value="Genomic_DNA"/>
</dbReference>
<dbReference type="RefSeq" id="WP_151058057.1">
    <property type="nucleotide sequence ID" value="NZ_CP044222.1"/>
</dbReference>
<evidence type="ECO:0000313" key="3">
    <source>
        <dbReference type="EMBL" id="QEW08037.1"/>
    </source>
</evidence>
<evidence type="ECO:0000256" key="1">
    <source>
        <dbReference type="ARBA" id="ARBA00007665"/>
    </source>
</evidence>
<organism evidence="3 4">
    <name type="scientific">Nitrincola iocasae</name>
    <dbReference type="NCBI Taxonomy" id="2614693"/>
    <lineage>
        <taxon>Bacteria</taxon>
        <taxon>Pseudomonadati</taxon>
        <taxon>Pseudomonadota</taxon>
        <taxon>Gammaproteobacteria</taxon>
        <taxon>Oceanospirillales</taxon>
        <taxon>Oceanospirillaceae</taxon>
        <taxon>Nitrincola</taxon>
    </lineage>
</organism>
<keyword evidence="4" id="KW-1185">Reference proteome</keyword>
<gene>
    <name evidence="3" type="ORF">F5I99_16920</name>
</gene>
<feature type="domain" description="Impact N-terminal" evidence="2">
    <location>
        <begin position="18"/>
        <end position="118"/>
    </location>
</feature>
<dbReference type="PANTHER" id="PTHR16301">
    <property type="entry name" value="IMPACT-RELATED"/>
    <property type="match status" value="1"/>
</dbReference>
<comment type="similarity">
    <text evidence="1">Belongs to the IMPACT family.</text>
</comment>
<dbReference type="AlphaFoldDB" id="A0A5J6LHD0"/>
<dbReference type="InterPro" id="IPR036956">
    <property type="entry name" value="Impact_N_sf"/>
</dbReference>
<dbReference type="SUPFAM" id="SSF54211">
    <property type="entry name" value="Ribosomal protein S5 domain 2-like"/>
    <property type="match status" value="1"/>
</dbReference>
<dbReference type="GO" id="GO:0006446">
    <property type="term" value="P:regulation of translational initiation"/>
    <property type="evidence" value="ECO:0007669"/>
    <property type="project" value="TreeGrafter"/>
</dbReference>
<dbReference type="Proteomes" id="UP000325606">
    <property type="component" value="Chromosome"/>
</dbReference>
<dbReference type="Gene3D" id="3.30.230.30">
    <property type="entry name" value="Impact, N-terminal domain"/>
    <property type="match status" value="1"/>
</dbReference>
<dbReference type="GO" id="GO:0005737">
    <property type="term" value="C:cytoplasm"/>
    <property type="evidence" value="ECO:0007669"/>
    <property type="project" value="TreeGrafter"/>
</dbReference>
<dbReference type="InterPro" id="IPR023582">
    <property type="entry name" value="Impact"/>
</dbReference>
<sequence>MSFSKTLEHPVESDFEIKKSRFIGRIESIYSQEEGLAKVAALWQQHPEARHVCYAMLVNGQVRQSDDGEPSGTAARPMLNVLQHKGLDNVLATVVRYFGGIKLGAGGLVRAYSQAISDPLNTAELIEVRPQSTAVIHFQYEHESLVRHLADQYGVNLDVQYAQRVTAQVTGETECLEQFLEMTNSQLRGELIQDSAEQTF</sequence>
<reference evidence="3 4" key="1">
    <citation type="submission" date="2019-09" db="EMBL/GenBank/DDBJ databases">
        <title>Nitrincola iocasae sp. nov., a bacterium isolated from the sediment collected at a cold seep field in South China Sea.</title>
        <authorList>
            <person name="Zhang H."/>
            <person name="Wang H."/>
            <person name="Li C."/>
        </authorList>
    </citation>
    <scope>NUCLEOTIDE SEQUENCE [LARGE SCALE GENOMIC DNA]</scope>
    <source>
        <strain evidence="3 4">KXZD1103</strain>
    </source>
</reference>
<name>A0A5J6LHD0_9GAMM</name>
<dbReference type="Pfam" id="PF01205">
    <property type="entry name" value="Impact_N"/>
    <property type="match status" value="1"/>
</dbReference>
<protein>
    <submittedName>
        <fullName evidence="3">YigZ family protein</fullName>
    </submittedName>
</protein>
<accession>A0A5J6LHD0</accession>
<evidence type="ECO:0000313" key="4">
    <source>
        <dbReference type="Proteomes" id="UP000325606"/>
    </source>
</evidence>
<dbReference type="PANTHER" id="PTHR16301:SF20">
    <property type="entry name" value="IMPACT FAMILY MEMBER YIGZ"/>
    <property type="match status" value="1"/>
</dbReference>
<dbReference type="InterPro" id="IPR001498">
    <property type="entry name" value="Impact_N"/>
</dbReference>
<dbReference type="KEGG" id="nik:F5I99_16920"/>
<dbReference type="InterPro" id="IPR020568">
    <property type="entry name" value="Ribosomal_Su5_D2-typ_SF"/>
</dbReference>